<dbReference type="InterPro" id="IPR034085">
    <property type="entry name" value="TOG"/>
</dbReference>
<sequence>MDVDSDSNIERLITQSRSNDVDAKVDAITKLQGELEAGTQIPDPDALLQAFKACLRTSNQHLTIATLNVLPTLFPRLITRATQVTSSSPSPAASTSSASPSSSVDAYTLRQVLMAFLPAGGVIDRLGDTREKAREKARESLVILGGMAFRSGGGGSSTLARSREGKGPETPMMIFERHLREVGLGSKVWRAREQSILTLVHIRRANHLFPIRPYLPQLVEALEDTDGTVRECARQSVVELFTGPGVTDAARADLKNAMAKKNVRKTIVDGVLQRVLAGGGTASPVGGSEFGSDHGEASTGGTGYVPPSIALKSKRPGATGISKSSSQREISRPISRAAMASPVPGEGGNNGGSSDVKAVYIASSRDLESEFTSMLGPFEGKENEHNWAARERAILRVRGMLKGEVHERYQETFIQGLKNGFIDASLKTVFSLRTTVAANTLTLYSELVTSLGPALDGFTETLYINLLKMASLTKKIIAQQSQTTVTTMIANTSPQPRVVLPLLWNMIQDKAVQVRQYGINHMKSFLEINGARAKHSIESGGGLDHIDKSIKKSLIDPNPGVKEGARQAFWQYHAVWTEKARVIMATLDSISRKQLEKACPDPSVLENTQVPATPQVKKSSVAAAIAASRAKARAIATAPPSLRHQATSTARTVSPPSTKRPLSPSLSNSTSSGGGTRATSPISRLASSGGSPPRARIVSTGGLSRSTSSGFVPVSHSREASKNTSPLPAPDTTHKRRVSSPPVHTSPNNSSTLRRAAQTALPASPSASPSAFPATPTPAPQHKPIPYPGLPRDSLNIAGLHLYGHEEESLLLASNIPIPEDDDSEMDIDMDESLNLISFSTPYEKYPPPTKSAASFSPTVDKFKADSC</sequence>
<dbReference type="GO" id="GO:0005815">
    <property type="term" value="C:microtubule organizing center"/>
    <property type="evidence" value="ECO:0007669"/>
    <property type="project" value="TreeGrafter"/>
</dbReference>
<dbReference type="SMART" id="SM01349">
    <property type="entry name" value="TOG"/>
    <property type="match status" value="2"/>
</dbReference>
<evidence type="ECO:0000256" key="3">
    <source>
        <dbReference type="ARBA" id="ARBA00022618"/>
    </source>
</evidence>
<evidence type="ECO:0000313" key="9">
    <source>
        <dbReference type="Proteomes" id="UP001385951"/>
    </source>
</evidence>
<feature type="region of interest" description="Disordered" evidence="6">
    <location>
        <begin position="635"/>
        <end position="783"/>
    </location>
</feature>
<keyword evidence="5" id="KW-0131">Cell cycle</keyword>
<keyword evidence="9" id="KW-1185">Reference proteome</keyword>
<dbReference type="GO" id="GO:0090307">
    <property type="term" value="P:mitotic spindle assembly"/>
    <property type="evidence" value="ECO:0007669"/>
    <property type="project" value="TreeGrafter"/>
</dbReference>
<dbReference type="InterPro" id="IPR011989">
    <property type="entry name" value="ARM-like"/>
</dbReference>
<dbReference type="Proteomes" id="UP001385951">
    <property type="component" value="Unassembled WGS sequence"/>
</dbReference>
<dbReference type="Gene3D" id="1.25.10.10">
    <property type="entry name" value="Leucine-rich Repeat Variant"/>
    <property type="match status" value="2"/>
</dbReference>
<dbReference type="AlphaFoldDB" id="A0AAW0GZV1"/>
<dbReference type="GO" id="GO:0005881">
    <property type="term" value="C:cytoplasmic microtubule"/>
    <property type="evidence" value="ECO:0007669"/>
    <property type="project" value="TreeGrafter"/>
</dbReference>
<keyword evidence="5" id="KW-0498">Mitosis</keyword>
<dbReference type="GO" id="GO:0008017">
    <property type="term" value="F:microtubule binding"/>
    <property type="evidence" value="ECO:0007669"/>
    <property type="project" value="TreeGrafter"/>
</dbReference>
<dbReference type="PANTHER" id="PTHR21567">
    <property type="entry name" value="CLASP"/>
    <property type="match status" value="1"/>
</dbReference>
<feature type="compositionally biased region" description="Low complexity" evidence="6">
    <location>
        <begin position="699"/>
        <end position="710"/>
    </location>
</feature>
<protein>
    <recommendedName>
        <fullName evidence="7">TOG domain-containing protein</fullName>
    </recommendedName>
</protein>
<name>A0AAW0GZV1_9APHY</name>
<dbReference type="SUPFAM" id="SSF48371">
    <property type="entry name" value="ARM repeat"/>
    <property type="match status" value="1"/>
</dbReference>
<dbReference type="EMBL" id="JASBNA010000001">
    <property type="protein sequence ID" value="KAK7695679.1"/>
    <property type="molecule type" value="Genomic_DNA"/>
</dbReference>
<keyword evidence="4" id="KW-0493">Microtubule</keyword>
<accession>A0AAW0GZV1</accession>
<feature type="domain" description="TOG" evidence="7">
    <location>
        <begin position="2"/>
        <end position="284"/>
    </location>
</feature>
<comment type="caution">
    <text evidence="8">The sequence shown here is derived from an EMBL/GenBank/DDBJ whole genome shotgun (WGS) entry which is preliminary data.</text>
</comment>
<feature type="compositionally biased region" description="Polar residues" evidence="6">
    <location>
        <begin position="644"/>
        <end position="657"/>
    </location>
</feature>
<feature type="region of interest" description="Disordered" evidence="6">
    <location>
        <begin position="83"/>
        <end position="102"/>
    </location>
</feature>
<evidence type="ECO:0000259" key="7">
    <source>
        <dbReference type="SMART" id="SM01349"/>
    </source>
</evidence>
<dbReference type="InterPro" id="IPR016024">
    <property type="entry name" value="ARM-type_fold"/>
</dbReference>
<reference evidence="8 9" key="1">
    <citation type="submission" date="2022-09" db="EMBL/GenBank/DDBJ databases">
        <authorList>
            <person name="Palmer J.M."/>
        </authorList>
    </citation>
    <scope>NUCLEOTIDE SEQUENCE [LARGE SCALE GENOMIC DNA]</scope>
    <source>
        <strain evidence="8 9">DSM 7382</strain>
    </source>
</reference>
<proteinExistence type="inferred from homology"/>
<evidence type="ECO:0000256" key="4">
    <source>
        <dbReference type="ARBA" id="ARBA00022701"/>
    </source>
</evidence>
<evidence type="ECO:0000256" key="6">
    <source>
        <dbReference type="SAM" id="MobiDB-lite"/>
    </source>
</evidence>
<feature type="compositionally biased region" description="Low complexity" evidence="6">
    <location>
        <begin position="660"/>
        <end position="681"/>
    </location>
</feature>
<dbReference type="InterPro" id="IPR024395">
    <property type="entry name" value="CLASP_N_dom"/>
</dbReference>
<keyword evidence="3" id="KW-0132">Cell division</keyword>
<feature type="compositionally biased region" description="Low complexity" evidence="6">
    <location>
        <begin position="756"/>
        <end position="774"/>
    </location>
</feature>
<gene>
    <name evidence="8" type="ORF">QCA50_000315</name>
</gene>
<dbReference type="Pfam" id="PF12348">
    <property type="entry name" value="CLASP_N"/>
    <property type="match status" value="1"/>
</dbReference>
<dbReference type="GO" id="GO:0051301">
    <property type="term" value="P:cell division"/>
    <property type="evidence" value="ECO:0007669"/>
    <property type="project" value="UniProtKB-KW"/>
</dbReference>
<dbReference type="PANTHER" id="PTHR21567:SF9">
    <property type="entry name" value="CLIP-ASSOCIATING PROTEIN"/>
    <property type="match status" value="1"/>
</dbReference>
<organism evidence="8 9">
    <name type="scientific">Cerrena zonata</name>
    <dbReference type="NCBI Taxonomy" id="2478898"/>
    <lineage>
        <taxon>Eukaryota</taxon>
        <taxon>Fungi</taxon>
        <taxon>Dikarya</taxon>
        <taxon>Basidiomycota</taxon>
        <taxon>Agaricomycotina</taxon>
        <taxon>Agaricomycetes</taxon>
        <taxon>Polyporales</taxon>
        <taxon>Cerrenaceae</taxon>
        <taxon>Cerrena</taxon>
    </lineage>
</organism>
<dbReference type="GO" id="GO:0005876">
    <property type="term" value="C:spindle microtubule"/>
    <property type="evidence" value="ECO:0007669"/>
    <property type="project" value="TreeGrafter"/>
</dbReference>
<feature type="compositionally biased region" description="Low complexity" evidence="6">
    <location>
        <begin position="85"/>
        <end position="102"/>
    </location>
</feature>
<evidence type="ECO:0000256" key="5">
    <source>
        <dbReference type="ARBA" id="ARBA00022776"/>
    </source>
</evidence>
<feature type="region of interest" description="Disordered" evidence="6">
    <location>
        <begin position="282"/>
        <end position="332"/>
    </location>
</feature>
<feature type="domain" description="TOG" evidence="7">
    <location>
        <begin position="360"/>
        <end position="608"/>
    </location>
</feature>
<evidence type="ECO:0000256" key="2">
    <source>
        <dbReference type="ARBA" id="ARBA00009549"/>
    </source>
</evidence>
<feature type="region of interest" description="Disordered" evidence="6">
    <location>
        <begin position="847"/>
        <end position="868"/>
    </location>
</feature>
<dbReference type="GO" id="GO:1990023">
    <property type="term" value="C:mitotic spindle midzone"/>
    <property type="evidence" value="ECO:0007669"/>
    <property type="project" value="TreeGrafter"/>
</dbReference>
<evidence type="ECO:0000256" key="1">
    <source>
        <dbReference type="ARBA" id="ARBA00004186"/>
    </source>
</evidence>
<comment type="similarity">
    <text evidence="2">Belongs to the CLASP family.</text>
</comment>
<evidence type="ECO:0000313" key="8">
    <source>
        <dbReference type="EMBL" id="KAK7695679.1"/>
    </source>
</evidence>
<comment type="subcellular location">
    <subcellularLocation>
        <location evidence="1">Cytoplasm</location>
        <location evidence="1">Cytoskeleton</location>
        <location evidence="1">Spindle</location>
    </subcellularLocation>
</comment>
<feature type="compositionally biased region" description="Polar residues" evidence="6">
    <location>
        <begin position="742"/>
        <end position="753"/>
    </location>
</feature>